<dbReference type="Proteomes" id="UP000823561">
    <property type="component" value="Chromosome 8"/>
</dbReference>
<comment type="similarity">
    <text evidence="1">Belongs to the SH3BGR family.</text>
</comment>
<comment type="caution">
    <text evidence="2">The sequence shown here is derived from an EMBL/GenBank/DDBJ whole genome shotgun (WGS) entry which is preliminary data.</text>
</comment>
<dbReference type="InterPro" id="IPR036249">
    <property type="entry name" value="Thioredoxin-like_sf"/>
</dbReference>
<accession>A0AAV6GUT2</accession>
<evidence type="ECO:0008006" key="4">
    <source>
        <dbReference type="Google" id="ProtNLM"/>
    </source>
</evidence>
<proteinExistence type="inferred from homology"/>
<dbReference type="CDD" id="cd03030">
    <property type="entry name" value="GRX_SH3BGR"/>
    <property type="match status" value="1"/>
</dbReference>
<dbReference type="PANTHER" id="PTHR12232:SF14">
    <property type="entry name" value="SH3 DOMAIN-BINDING GLUTAMIC ACID-RICH-LIKE PROTEIN 3 ISOFORM 1"/>
    <property type="match status" value="1"/>
</dbReference>
<dbReference type="InterPro" id="IPR006993">
    <property type="entry name" value="Glut_rich_SH3-bd"/>
</dbReference>
<keyword evidence="3" id="KW-1185">Reference proteome</keyword>
<dbReference type="InterPro" id="IPR051033">
    <property type="entry name" value="SH3BGR"/>
</dbReference>
<dbReference type="AlphaFoldDB" id="A0AAV6GUT2"/>
<evidence type="ECO:0000313" key="2">
    <source>
        <dbReference type="EMBL" id="KAG5277147.1"/>
    </source>
</evidence>
<dbReference type="SUPFAM" id="SSF52833">
    <property type="entry name" value="Thioredoxin-like"/>
    <property type="match status" value="1"/>
</dbReference>
<dbReference type="Pfam" id="PF04908">
    <property type="entry name" value="SH3BGR"/>
    <property type="match status" value="1"/>
</dbReference>
<evidence type="ECO:0000256" key="1">
    <source>
        <dbReference type="ARBA" id="ARBA00007764"/>
    </source>
</evidence>
<dbReference type="EMBL" id="JADWDJ010000008">
    <property type="protein sequence ID" value="KAG5277147.1"/>
    <property type="molecule type" value="Genomic_DNA"/>
</dbReference>
<sequence>MVLTIYFSSVSGSRELKQQQSEIFQYLDAKQIMYKAVDITQDTSIKDEMRKRVGNPTAMPPQVFNGDAYCGDYSQFFDAREDGKAEVFFKL</sequence>
<reference evidence="2" key="1">
    <citation type="submission" date="2020-10" db="EMBL/GenBank/DDBJ databases">
        <title>Chromosome-scale genome assembly of the Allis shad, Alosa alosa.</title>
        <authorList>
            <person name="Margot Z."/>
            <person name="Christophe K."/>
            <person name="Cabau C."/>
            <person name="Louis A."/>
            <person name="Berthelot C."/>
            <person name="Parey E."/>
            <person name="Roest Crollius H."/>
            <person name="Montfort J."/>
            <person name="Robinson-Rechavi M."/>
            <person name="Bucao C."/>
            <person name="Bouchez O."/>
            <person name="Gislard M."/>
            <person name="Lluch J."/>
            <person name="Milhes M."/>
            <person name="Lampietro C."/>
            <person name="Lopez Roques C."/>
            <person name="Donnadieu C."/>
            <person name="Braasch I."/>
            <person name="Desvignes T."/>
            <person name="Postlethwait J."/>
            <person name="Bobe J."/>
            <person name="Guiguen Y."/>
        </authorList>
    </citation>
    <scope>NUCLEOTIDE SEQUENCE</scope>
    <source>
        <strain evidence="2">M-15738</strain>
        <tissue evidence="2">Blood</tissue>
    </source>
</reference>
<name>A0AAV6GUT2_9TELE</name>
<gene>
    <name evidence="2" type="ORF">AALO_G00114060</name>
</gene>
<dbReference type="Gene3D" id="3.40.30.10">
    <property type="entry name" value="Glutaredoxin"/>
    <property type="match status" value="1"/>
</dbReference>
<organism evidence="2 3">
    <name type="scientific">Alosa alosa</name>
    <name type="common">allis shad</name>
    <dbReference type="NCBI Taxonomy" id="278164"/>
    <lineage>
        <taxon>Eukaryota</taxon>
        <taxon>Metazoa</taxon>
        <taxon>Chordata</taxon>
        <taxon>Craniata</taxon>
        <taxon>Vertebrata</taxon>
        <taxon>Euteleostomi</taxon>
        <taxon>Actinopterygii</taxon>
        <taxon>Neopterygii</taxon>
        <taxon>Teleostei</taxon>
        <taxon>Clupei</taxon>
        <taxon>Clupeiformes</taxon>
        <taxon>Clupeoidei</taxon>
        <taxon>Clupeidae</taxon>
        <taxon>Alosa</taxon>
    </lineage>
</organism>
<dbReference type="PROSITE" id="PS51354">
    <property type="entry name" value="GLUTAREDOXIN_2"/>
    <property type="match status" value="1"/>
</dbReference>
<dbReference type="GO" id="GO:0005737">
    <property type="term" value="C:cytoplasm"/>
    <property type="evidence" value="ECO:0007669"/>
    <property type="project" value="TreeGrafter"/>
</dbReference>
<protein>
    <recommendedName>
        <fullName evidence="4">SH3 domain-binding glutamic acid-rich-like protein 3</fullName>
    </recommendedName>
</protein>
<evidence type="ECO:0000313" key="3">
    <source>
        <dbReference type="Proteomes" id="UP000823561"/>
    </source>
</evidence>
<dbReference type="PANTHER" id="PTHR12232">
    <property type="entry name" value="SH3 DOMAIN-BINDING GLUTAMIC ACID-RICH-LIKE PROTEIN"/>
    <property type="match status" value="1"/>
</dbReference>